<evidence type="ECO:0000313" key="1">
    <source>
        <dbReference type="EMBL" id="PPA91170.1"/>
    </source>
</evidence>
<gene>
    <name evidence="1" type="ORF">C4A77_24210</name>
</gene>
<reference evidence="1 2" key="1">
    <citation type="submission" date="2018-02" db="EMBL/GenBank/DDBJ databases">
        <title>Comparative analysis of genomes of three Brevibacillus laterosporus strains producers of potent antimicrobials isolated from silage.</title>
        <authorList>
            <person name="Kojic M."/>
            <person name="Miljkovic M."/>
            <person name="Studholme D."/>
            <person name="Filipic B."/>
        </authorList>
    </citation>
    <scope>NUCLEOTIDE SEQUENCE [LARGE SCALE GENOMIC DNA]</scope>
    <source>
        <strain evidence="1 2">BGSP11</strain>
    </source>
</reference>
<protein>
    <submittedName>
        <fullName evidence="1">Uncharacterized protein</fullName>
    </submittedName>
</protein>
<dbReference type="EMBL" id="PRKQ01000047">
    <property type="protein sequence ID" value="PPA91170.1"/>
    <property type="molecule type" value="Genomic_DNA"/>
</dbReference>
<proteinExistence type="predicted"/>
<organism evidence="1 2">
    <name type="scientific">Brevibacillus laterosporus</name>
    <name type="common">Bacillus laterosporus</name>
    <dbReference type="NCBI Taxonomy" id="1465"/>
    <lineage>
        <taxon>Bacteria</taxon>
        <taxon>Bacillati</taxon>
        <taxon>Bacillota</taxon>
        <taxon>Bacilli</taxon>
        <taxon>Bacillales</taxon>
        <taxon>Paenibacillaceae</taxon>
        <taxon>Brevibacillus</taxon>
    </lineage>
</organism>
<sequence>MQIVEKVVNFHESEGFAIIEVEAKKSMPMKQSLAWIRSWIRVLSQRHDMDTHRGVALYVLFWFLYNGRWKHLILFYRKNVYKLP</sequence>
<accession>A0AAP8QA15</accession>
<dbReference type="AlphaFoldDB" id="A0AAP8QA15"/>
<comment type="caution">
    <text evidence="1">The sequence shown here is derived from an EMBL/GenBank/DDBJ whole genome shotgun (WGS) entry which is preliminary data.</text>
</comment>
<evidence type="ECO:0000313" key="2">
    <source>
        <dbReference type="Proteomes" id="UP000239759"/>
    </source>
</evidence>
<dbReference type="Proteomes" id="UP000239759">
    <property type="component" value="Unassembled WGS sequence"/>
</dbReference>
<name>A0AAP8QA15_BRELA</name>